<proteinExistence type="predicted"/>
<organism evidence="1 2">
    <name type="scientific">Saccharopolyspora erythraea (strain ATCC 11635 / DSM 40517 / JCM 4748 / NBRC 13426 / NCIMB 8594 / NRRL 2338)</name>
    <dbReference type="NCBI Taxonomy" id="405948"/>
    <lineage>
        <taxon>Bacteria</taxon>
        <taxon>Bacillati</taxon>
        <taxon>Actinomycetota</taxon>
        <taxon>Actinomycetes</taxon>
        <taxon>Pseudonocardiales</taxon>
        <taxon>Pseudonocardiaceae</taxon>
        <taxon>Saccharopolyspora</taxon>
    </lineage>
</organism>
<dbReference type="EMBL" id="AM420293">
    <property type="protein sequence ID" value="CAM04018.1"/>
    <property type="molecule type" value="Genomic_DNA"/>
</dbReference>
<name>A4FIZ3_SACEN</name>
<evidence type="ECO:0000313" key="2">
    <source>
        <dbReference type="Proteomes" id="UP000006728"/>
    </source>
</evidence>
<protein>
    <submittedName>
        <fullName evidence="1">Uncharacterized protein</fullName>
    </submittedName>
</protein>
<sequence>MSPEAGFITGVMLPVDGGLIVDGTFDRSAIAEPAT</sequence>
<keyword evidence="2" id="KW-1185">Reference proteome</keyword>
<dbReference type="HOGENOM" id="CLU_3367097_0_0_11"/>
<accession>A4FIZ3</accession>
<reference evidence="1 2" key="1">
    <citation type="journal article" date="2007" name="Nat. Biotechnol.">
        <title>Complete genome sequence of the erythromycin-producing bacterium Saccharopolyspora erythraea NRRL23338.</title>
        <authorList>
            <person name="Oliynyk M."/>
            <person name="Samborskyy M."/>
            <person name="Lester J.B."/>
            <person name="Mironenko T."/>
            <person name="Scott N."/>
            <person name="Dickens S."/>
            <person name="Haydock S.F."/>
            <person name="Leadlay P.F."/>
        </authorList>
    </citation>
    <scope>NUCLEOTIDE SEQUENCE [LARGE SCALE GENOMIC DNA]</scope>
    <source>
        <strain evidence="2">ATCC 11635 / DSM 40517 / JCM 4748 / NBRC 13426 / NCIMB 8594 / NRRL 2338</strain>
    </source>
</reference>
<dbReference type="AlphaFoldDB" id="A4FIZ3"/>
<dbReference type="STRING" id="405948.SACE_4750"/>
<evidence type="ECO:0000313" key="1">
    <source>
        <dbReference type="EMBL" id="CAM04018.1"/>
    </source>
</evidence>
<gene>
    <name evidence="1" type="ordered locus">SACE_4750</name>
</gene>
<dbReference type="Proteomes" id="UP000006728">
    <property type="component" value="Chromosome"/>
</dbReference>
<dbReference type="KEGG" id="sen:SACE_4750"/>